<evidence type="ECO:0000256" key="7">
    <source>
        <dbReference type="SAM" id="Phobius"/>
    </source>
</evidence>
<dbReference type="GO" id="GO:0046872">
    <property type="term" value="F:metal ion binding"/>
    <property type="evidence" value="ECO:0007669"/>
    <property type="project" value="UniProtKB-KW"/>
</dbReference>
<evidence type="ECO:0000256" key="3">
    <source>
        <dbReference type="ARBA" id="ARBA00022723"/>
    </source>
</evidence>
<dbReference type="Gene3D" id="3.40.1190.20">
    <property type="match status" value="1"/>
</dbReference>
<dbReference type="PROSITE" id="PS51255">
    <property type="entry name" value="ADPK"/>
    <property type="match status" value="1"/>
</dbReference>
<name>A0A0N7Z998_9HEMI</name>
<proteinExistence type="evidence at transcript level"/>
<dbReference type="GO" id="GO:0006096">
    <property type="term" value="P:glycolytic process"/>
    <property type="evidence" value="ECO:0007669"/>
    <property type="project" value="UniProtKB-KW"/>
</dbReference>
<evidence type="ECO:0000256" key="4">
    <source>
        <dbReference type="ARBA" id="ARBA00022777"/>
    </source>
</evidence>
<dbReference type="GO" id="GO:0005783">
    <property type="term" value="C:endoplasmic reticulum"/>
    <property type="evidence" value="ECO:0007669"/>
    <property type="project" value="TreeGrafter"/>
</dbReference>
<evidence type="ECO:0000256" key="6">
    <source>
        <dbReference type="ARBA" id="ARBA00023152"/>
    </source>
</evidence>
<dbReference type="EMBL" id="GDKW01001147">
    <property type="protein sequence ID" value="JAI55448.1"/>
    <property type="molecule type" value="mRNA"/>
</dbReference>
<sequence>MGITDHFLSVGTCTVICILLSIYIRDPSDDLQDRLKDVINGLMLVEEQHTKLSPKVAVGYGACVDLFVKGKELIAYDEEIGSPKHFDNINSLEELRKSFAYYFQNGAATERYMTNSTLFDLLVKEAEQLPHYRYSVGGNAAVMAMRMSQEGCEVLLAASLTSRHLELIAPYTKVVGGSVQRDDIHLILEYKAGETWGPYTSPRANRYIIHNDKHNPKLHSMKYLKTPLLSFNPDLFIISGLQLLDNIYFPEGVRERKIRQIRDQIFSVPKSTKIHFEMASFTEEKLLKLLREYVIPYADSLGMNEQELANLYSVYMYGNVSIVTNSMPRVASVLDQMRFIYRNIRQETQDISDSRPLTRIHVHTLAFQAVLTEIDSTWKQTDVAAAKASLTAYRHVCASPEIDAESATLLMDDGFSRSLLKDNDAGRVELDPERPVPCWQEENILLCVAAGLICKNAAQTAGGGDNISAAALAVQL</sequence>
<dbReference type="Pfam" id="PF04587">
    <property type="entry name" value="ADP_PFK_GK"/>
    <property type="match status" value="1"/>
</dbReference>
<keyword evidence="5" id="KW-0460">Magnesium</keyword>
<keyword evidence="3" id="KW-0479">Metal-binding</keyword>
<keyword evidence="1" id="KW-0963">Cytoplasm</keyword>
<dbReference type="InterPro" id="IPR001711">
    <property type="entry name" value="PLipase_C_Pinositol-sp_Y"/>
</dbReference>
<evidence type="ECO:0000256" key="5">
    <source>
        <dbReference type="ARBA" id="ARBA00022842"/>
    </source>
</evidence>
<evidence type="ECO:0000259" key="8">
    <source>
        <dbReference type="PROSITE" id="PS50008"/>
    </source>
</evidence>
<feature type="domain" description="PI-PLC Y-box" evidence="8">
    <location>
        <begin position="266"/>
        <end position="312"/>
    </location>
</feature>
<dbReference type="SUPFAM" id="SSF53613">
    <property type="entry name" value="Ribokinase-like"/>
    <property type="match status" value="1"/>
</dbReference>
<keyword evidence="7" id="KW-0812">Transmembrane</keyword>
<keyword evidence="2" id="KW-0808">Transferase</keyword>
<dbReference type="PANTHER" id="PTHR21208">
    <property type="entry name" value="ADP-DEPENDENT GLUCOKINASE"/>
    <property type="match status" value="1"/>
</dbReference>
<dbReference type="InterPro" id="IPR029056">
    <property type="entry name" value="Ribokinase-like"/>
</dbReference>
<evidence type="ECO:0000256" key="1">
    <source>
        <dbReference type="ARBA" id="ARBA00022490"/>
    </source>
</evidence>
<dbReference type="GO" id="GO:0043843">
    <property type="term" value="F:ADP-specific glucokinase activity"/>
    <property type="evidence" value="ECO:0007669"/>
    <property type="project" value="TreeGrafter"/>
</dbReference>
<dbReference type="GO" id="GO:0004435">
    <property type="term" value="F:phosphatidylinositol-4,5-bisphosphate phospholipase C activity"/>
    <property type="evidence" value="ECO:0007669"/>
    <property type="project" value="InterPro"/>
</dbReference>
<dbReference type="GO" id="GO:0006629">
    <property type="term" value="P:lipid metabolic process"/>
    <property type="evidence" value="ECO:0007669"/>
    <property type="project" value="InterPro"/>
</dbReference>
<protein>
    <submittedName>
        <fullName evidence="9">Putative sugar kinase</fullName>
    </submittedName>
</protein>
<evidence type="ECO:0000256" key="2">
    <source>
        <dbReference type="ARBA" id="ARBA00022679"/>
    </source>
</evidence>
<keyword evidence="6" id="KW-0324">Glycolysis</keyword>
<keyword evidence="7" id="KW-1133">Transmembrane helix</keyword>
<dbReference type="GO" id="GO:0006006">
    <property type="term" value="P:glucose metabolic process"/>
    <property type="evidence" value="ECO:0007669"/>
    <property type="project" value="TreeGrafter"/>
</dbReference>
<dbReference type="PANTHER" id="PTHR21208:SF1">
    <property type="entry name" value="ADP-DEPENDENT GLUCOKINASE"/>
    <property type="match status" value="1"/>
</dbReference>
<accession>A0A0N7Z998</accession>
<dbReference type="InterPro" id="IPR007666">
    <property type="entry name" value="ADP_PFK/GK"/>
</dbReference>
<organism evidence="9">
    <name type="scientific">Rhodnius neglectus</name>
    <dbReference type="NCBI Taxonomy" id="72488"/>
    <lineage>
        <taxon>Eukaryota</taxon>
        <taxon>Metazoa</taxon>
        <taxon>Ecdysozoa</taxon>
        <taxon>Arthropoda</taxon>
        <taxon>Hexapoda</taxon>
        <taxon>Insecta</taxon>
        <taxon>Pterygota</taxon>
        <taxon>Neoptera</taxon>
        <taxon>Paraneoptera</taxon>
        <taxon>Hemiptera</taxon>
        <taxon>Heteroptera</taxon>
        <taxon>Panheteroptera</taxon>
        <taxon>Cimicomorpha</taxon>
        <taxon>Reduviidae</taxon>
        <taxon>Triatominae</taxon>
        <taxon>Rhodnius</taxon>
    </lineage>
</organism>
<reference evidence="9" key="1">
    <citation type="journal article" date="2016" name="PLoS Negl. Trop. Dis.">
        <title>A Deep Insight into the Sialome of Rhodnius neglectus, a Vector of Chagas Disease.</title>
        <authorList>
            <person name="Santiago P.B."/>
            <person name="Assumpcao T.C."/>
            <person name="Araujo C.N."/>
            <person name="Bastos I.M."/>
            <person name="Neves D."/>
            <person name="Silva I.G."/>
            <person name="Charneau S."/>
            <person name="Queiroz R.M."/>
            <person name="Raiol T."/>
            <person name="Oliveira J.V."/>
            <person name="Sousa M.V."/>
            <person name="Calvo E."/>
            <person name="Ribeiro J.M."/>
            <person name="Santana J.M."/>
        </authorList>
    </citation>
    <scope>NUCLEOTIDE SEQUENCE</scope>
    <source>
        <tissue evidence="9">Salivary glands</tissue>
    </source>
</reference>
<dbReference type="AlphaFoldDB" id="A0A0N7Z998"/>
<dbReference type="GO" id="GO:0035556">
    <property type="term" value="P:intracellular signal transduction"/>
    <property type="evidence" value="ECO:0007669"/>
    <property type="project" value="InterPro"/>
</dbReference>
<evidence type="ECO:0000313" key="9">
    <source>
        <dbReference type="EMBL" id="JAI55448.1"/>
    </source>
</evidence>
<keyword evidence="4 9" id="KW-0418">Kinase</keyword>
<feature type="transmembrane region" description="Helical" evidence="7">
    <location>
        <begin position="6"/>
        <end position="24"/>
    </location>
</feature>
<keyword evidence="7" id="KW-0472">Membrane</keyword>
<dbReference type="PROSITE" id="PS50008">
    <property type="entry name" value="PIPLC_Y_DOMAIN"/>
    <property type="match status" value="1"/>
</dbReference>